<organism evidence="2 3">
    <name type="scientific">Trichonephila inaurata madagascariensis</name>
    <dbReference type="NCBI Taxonomy" id="2747483"/>
    <lineage>
        <taxon>Eukaryota</taxon>
        <taxon>Metazoa</taxon>
        <taxon>Ecdysozoa</taxon>
        <taxon>Arthropoda</taxon>
        <taxon>Chelicerata</taxon>
        <taxon>Arachnida</taxon>
        <taxon>Araneae</taxon>
        <taxon>Araneomorphae</taxon>
        <taxon>Entelegynae</taxon>
        <taxon>Araneoidea</taxon>
        <taxon>Nephilidae</taxon>
        <taxon>Trichonephila</taxon>
        <taxon>Trichonephila inaurata</taxon>
    </lineage>
</organism>
<gene>
    <name evidence="2" type="ORF">TNIN_154311</name>
</gene>
<evidence type="ECO:0000313" key="3">
    <source>
        <dbReference type="Proteomes" id="UP000886998"/>
    </source>
</evidence>
<dbReference type="EMBL" id="BMAV01026964">
    <property type="protein sequence ID" value="GFS54878.1"/>
    <property type="molecule type" value="Genomic_DNA"/>
</dbReference>
<feature type="compositionally biased region" description="Basic and acidic residues" evidence="1">
    <location>
        <begin position="9"/>
        <end position="26"/>
    </location>
</feature>
<evidence type="ECO:0000256" key="1">
    <source>
        <dbReference type="SAM" id="MobiDB-lite"/>
    </source>
</evidence>
<dbReference type="Proteomes" id="UP000886998">
    <property type="component" value="Unassembled WGS sequence"/>
</dbReference>
<sequence>MRIGSGNEPRNEDVRYDGRTKNDRYGYNKQSRGNSNRNNSYRGNQKFNRYPKPNEQRSDRFKNKGRYSPERFDVEEHYMEEYYLPQNKADSED</sequence>
<proteinExistence type="predicted"/>
<reference evidence="2" key="1">
    <citation type="submission" date="2020-08" db="EMBL/GenBank/DDBJ databases">
        <title>Multicomponent nature underlies the extraordinary mechanical properties of spider dragline silk.</title>
        <authorList>
            <person name="Kono N."/>
            <person name="Nakamura H."/>
            <person name="Mori M."/>
            <person name="Yoshida Y."/>
            <person name="Ohtoshi R."/>
            <person name="Malay A.D."/>
            <person name="Moran D.A.P."/>
            <person name="Tomita M."/>
            <person name="Numata K."/>
            <person name="Arakawa K."/>
        </authorList>
    </citation>
    <scope>NUCLEOTIDE SEQUENCE</scope>
</reference>
<feature type="compositionally biased region" description="Low complexity" evidence="1">
    <location>
        <begin position="31"/>
        <end position="44"/>
    </location>
</feature>
<feature type="compositionally biased region" description="Basic and acidic residues" evidence="1">
    <location>
        <begin position="52"/>
        <end position="72"/>
    </location>
</feature>
<keyword evidence="3" id="KW-1185">Reference proteome</keyword>
<dbReference type="AlphaFoldDB" id="A0A8X6KK34"/>
<evidence type="ECO:0000313" key="2">
    <source>
        <dbReference type="EMBL" id="GFS54878.1"/>
    </source>
</evidence>
<name>A0A8X6KK34_9ARAC</name>
<comment type="caution">
    <text evidence="2">The sequence shown here is derived from an EMBL/GenBank/DDBJ whole genome shotgun (WGS) entry which is preliminary data.</text>
</comment>
<feature type="region of interest" description="Disordered" evidence="1">
    <location>
        <begin position="1"/>
        <end position="72"/>
    </location>
</feature>
<accession>A0A8X6KK34</accession>
<protein>
    <submittedName>
        <fullName evidence="2">Uncharacterized protein</fullName>
    </submittedName>
</protein>